<comment type="caution">
    <text evidence="1">The sequence shown here is derived from an EMBL/GenBank/DDBJ whole genome shotgun (WGS) entry which is preliminary data.</text>
</comment>
<organism evidence="1 2">
    <name type="scientific">Aestuariivirga litoralis</name>
    <dbReference type="NCBI Taxonomy" id="2650924"/>
    <lineage>
        <taxon>Bacteria</taxon>
        <taxon>Pseudomonadati</taxon>
        <taxon>Pseudomonadota</taxon>
        <taxon>Alphaproteobacteria</taxon>
        <taxon>Hyphomicrobiales</taxon>
        <taxon>Aestuariivirgaceae</taxon>
        <taxon>Aestuariivirga</taxon>
    </lineage>
</organism>
<accession>A0A2W2BXT6</accession>
<sequence length="289" mass="33093">MPRHYKAVIDHSPIDYHKDLRAIARYFRGKGAQFLAIYDRWKLPAPAHDDLRALLEQVTRRLIDFALACDAIPMRTPLKLMPTVRRIARRPAEFLAKVHKYDPQAVALVYDSFTRGCRENRLVLSQFEAGEDTRPPDEEIARAASVVLADLQRKNEDDSHKGGQTLVLQRELIQDLAVMFVRSGGSGKRTTQFNMDLPALYIYHGPFHAFLALVLIPVRPFARKSGFKMESIRSLATIPDWENLDMSETDPWLFGKHEDRGLERGPARVGNFFKLHAHRLKNGSKVVER</sequence>
<dbReference type="AlphaFoldDB" id="A0A2W2BXT6"/>
<protein>
    <submittedName>
        <fullName evidence="1">Uncharacterized protein</fullName>
    </submittedName>
</protein>
<gene>
    <name evidence="1" type="ORF">DK847_00100</name>
</gene>
<evidence type="ECO:0000313" key="1">
    <source>
        <dbReference type="EMBL" id="PZF78266.1"/>
    </source>
</evidence>
<dbReference type="Proteomes" id="UP000248795">
    <property type="component" value="Unassembled WGS sequence"/>
</dbReference>
<evidence type="ECO:0000313" key="2">
    <source>
        <dbReference type="Proteomes" id="UP000248795"/>
    </source>
</evidence>
<reference evidence="2" key="1">
    <citation type="submission" date="2018-06" db="EMBL/GenBank/DDBJ databases">
        <title>Aestuariibacter litoralis strain KCTC 52945T.</title>
        <authorList>
            <person name="Li X."/>
            <person name="Salam N."/>
            <person name="Li J.-L."/>
            <person name="Chen Y.-M."/>
            <person name="Yang Z.-W."/>
            <person name="Zhang L.-Y."/>
            <person name="Han M.-X."/>
            <person name="Xiao M."/>
            <person name="Li W.-J."/>
        </authorList>
    </citation>
    <scope>NUCLEOTIDE SEQUENCE [LARGE SCALE GENOMIC DNA]</scope>
    <source>
        <strain evidence="2">KCTC 52945</strain>
    </source>
</reference>
<dbReference type="RefSeq" id="WP_111195594.1">
    <property type="nucleotide sequence ID" value="NZ_QKVK01000001.1"/>
</dbReference>
<proteinExistence type="predicted"/>
<dbReference type="EMBL" id="QKVK01000001">
    <property type="protein sequence ID" value="PZF78266.1"/>
    <property type="molecule type" value="Genomic_DNA"/>
</dbReference>
<name>A0A2W2BXT6_9HYPH</name>
<keyword evidence="2" id="KW-1185">Reference proteome</keyword>